<evidence type="ECO:0000313" key="3">
    <source>
        <dbReference type="EMBL" id="KAL1508667.1"/>
    </source>
</evidence>
<accession>A0AB34IXT2</accession>
<keyword evidence="1" id="KW-0732">Signal</keyword>
<dbReference type="PANTHER" id="PTHR43198">
    <property type="entry name" value="BIFUNCTIONAL TH2 PROTEIN"/>
    <property type="match status" value="1"/>
</dbReference>
<dbReference type="Pfam" id="PF03070">
    <property type="entry name" value="TENA_THI-4"/>
    <property type="match status" value="1"/>
</dbReference>
<dbReference type="InterPro" id="IPR004305">
    <property type="entry name" value="Thiaminase-2/PQQC"/>
</dbReference>
<dbReference type="InterPro" id="IPR016084">
    <property type="entry name" value="Haem_Oase-like_multi-hlx"/>
</dbReference>
<evidence type="ECO:0000256" key="1">
    <source>
        <dbReference type="SAM" id="SignalP"/>
    </source>
</evidence>
<evidence type="ECO:0000313" key="4">
    <source>
        <dbReference type="Proteomes" id="UP001515480"/>
    </source>
</evidence>
<dbReference type="SUPFAM" id="SSF48613">
    <property type="entry name" value="Heme oxygenase-like"/>
    <property type="match status" value="1"/>
</dbReference>
<dbReference type="InterPro" id="IPR050967">
    <property type="entry name" value="Thiamine_Salvage_TenA"/>
</dbReference>
<dbReference type="GO" id="GO:0005829">
    <property type="term" value="C:cytosol"/>
    <property type="evidence" value="ECO:0007669"/>
    <property type="project" value="TreeGrafter"/>
</dbReference>
<organism evidence="3 4">
    <name type="scientific">Prymnesium parvum</name>
    <name type="common">Toxic golden alga</name>
    <dbReference type="NCBI Taxonomy" id="97485"/>
    <lineage>
        <taxon>Eukaryota</taxon>
        <taxon>Haptista</taxon>
        <taxon>Haptophyta</taxon>
        <taxon>Prymnesiophyceae</taxon>
        <taxon>Prymnesiales</taxon>
        <taxon>Prymnesiaceae</taxon>
        <taxon>Prymnesium</taxon>
    </lineage>
</organism>
<feature type="chain" id="PRO_5044298755" description="Thiaminase-2/PQQC domain-containing protein" evidence="1">
    <location>
        <begin position="18"/>
        <end position="290"/>
    </location>
</feature>
<name>A0AB34IXT2_PRYPA</name>
<dbReference type="Gene3D" id="1.20.910.10">
    <property type="entry name" value="Heme oxygenase-like"/>
    <property type="match status" value="1"/>
</dbReference>
<reference evidence="3 4" key="1">
    <citation type="journal article" date="2024" name="Science">
        <title>Giant polyketide synthase enzymes in the biosynthesis of giant marine polyether toxins.</title>
        <authorList>
            <person name="Fallon T.R."/>
            <person name="Shende V.V."/>
            <person name="Wierzbicki I.H."/>
            <person name="Pendleton A.L."/>
            <person name="Watervoot N.F."/>
            <person name="Auber R.P."/>
            <person name="Gonzalez D.J."/>
            <person name="Wisecaver J.H."/>
            <person name="Moore B.S."/>
        </authorList>
    </citation>
    <scope>NUCLEOTIDE SEQUENCE [LARGE SCALE GENOMIC DNA]</scope>
    <source>
        <strain evidence="3 4">12B1</strain>
    </source>
</reference>
<keyword evidence="4" id="KW-1185">Reference proteome</keyword>
<feature type="signal peptide" evidence="1">
    <location>
        <begin position="1"/>
        <end position="17"/>
    </location>
</feature>
<evidence type="ECO:0000259" key="2">
    <source>
        <dbReference type="Pfam" id="PF03070"/>
    </source>
</evidence>
<proteinExistence type="predicted"/>
<comment type="caution">
    <text evidence="3">The sequence shown here is derived from an EMBL/GenBank/DDBJ whole genome shotgun (WGS) entry which is preliminary data.</text>
</comment>
<dbReference type="GO" id="GO:0006772">
    <property type="term" value="P:thiamine metabolic process"/>
    <property type="evidence" value="ECO:0007669"/>
    <property type="project" value="UniProtKB-ARBA"/>
</dbReference>
<protein>
    <recommendedName>
        <fullName evidence="2">Thiaminase-2/PQQC domain-containing protein</fullName>
    </recommendedName>
</protein>
<dbReference type="Proteomes" id="UP001515480">
    <property type="component" value="Unassembled WGS sequence"/>
</dbReference>
<gene>
    <name evidence="3" type="ORF">AB1Y20_004763</name>
</gene>
<dbReference type="PANTHER" id="PTHR43198:SF2">
    <property type="entry name" value="SI:CH1073-67J19.1-RELATED"/>
    <property type="match status" value="1"/>
</dbReference>
<dbReference type="AlphaFoldDB" id="A0AB34IXT2"/>
<feature type="domain" description="Thiaminase-2/PQQC" evidence="2">
    <location>
        <begin position="86"/>
        <end position="276"/>
    </location>
</feature>
<sequence>MARWLCLAAASVSAASAGAPLVLSTTASDSSGGSSVQADLLTVETAQQRGAGAAVVRRNSNGTLSWKLWHEPRVEALAAASLGNGFVRALADGTLPRDNFAGYVAQDKFFLEVFSQAYTLAITKLADSDTVGIESFSVLVKGVLDELKLHSAYAAQWGVDTSDVQPTAECAAYVNFLKHVASEMDVAACAAAMVPCMRLYAFLGQQIQAEARTTSSSAGAYQEWVDTYADPGFEELALTLEGLLDRYASGVLAERVDELRELYVKAMQLELDFFDAWNPKRIEGVKKDEV</sequence>
<dbReference type="EMBL" id="JBGBPQ010000016">
    <property type="protein sequence ID" value="KAL1508667.1"/>
    <property type="molecule type" value="Genomic_DNA"/>
</dbReference>
<dbReference type="CDD" id="cd19368">
    <property type="entry name" value="TenA_C_AtTH2-like"/>
    <property type="match status" value="1"/>
</dbReference>